<feature type="transmembrane region" description="Helical" evidence="1">
    <location>
        <begin position="67"/>
        <end position="89"/>
    </location>
</feature>
<protein>
    <submittedName>
        <fullName evidence="2">Uncharacterized protein</fullName>
    </submittedName>
</protein>
<dbReference type="PATRIC" id="fig|389348.3.peg.2618"/>
<evidence type="ECO:0000313" key="2">
    <source>
        <dbReference type="EMBL" id="CUI17933.1"/>
    </source>
</evidence>
<dbReference type="STRING" id="389348.PNK_2336"/>
<gene>
    <name evidence="2" type="ORF">PNK_2336</name>
</gene>
<keyword evidence="1" id="KW-0812">Transmembrane</keyword>
<organism evidence="2 3">
    <name type="scientific">Candidatus Protochlamydia naegleriophila</name>
    <dbReference type="NCBI Taxonomy" id="389348"/>
    <lineage>
        <taxon>Bacteria</taxon>
        <taxon>Pseudomonadati</taxon>
        <taxon>Chlamydiota</taxon>
        <taxon>Chlamydiia</taxon>
        <taxon>Parachlamydiales</taxon>
        <taxon>Parachlamydiaceae</taxon>
        <taxon>Candidatus Protochlamydia</taxon>
    </lineage>
</organism>
<dbReference type="Proteomes" id="UP000069902">
    <property type="component" value="Chromosome cPNK"/>
</dbReference>
<feature type="transmembrane region" description="Helical" evidence="1">
    <location>
        <begin position="101"/>
        <end position="124"/>
    </location>
</feature>
<evidence type="ECO:0000313" key="3">
    <source>
        <dbReference type="Proteomes" id="UP000069902"/>
    </source>
</evidence>
<proteinExistence type="predicted"/>
<sequence length="165" mass="17631">MNSTQTKLNHYFDGISQHTAWVYTNVISNTKMIATQSVASKNGESEASSLMGRAICAIHVAATPLKALAGIGLLATRVMVIALAAFSILMLNRNPKDVKVIVHMIIDVVAGTVLLPIALLANIIRGTAGAIFHPGALIRDVRGMDYNDFAATHNILQGTLVHYPV</sequence>
<accession>A0A0U5JFN2</accession>
<dbReference type="InParanoid" id="A0A0U5JFN2"/>
<keyword evidence="1" id="KW-1133">Transmembrane helix</keyword>
<evidence type="ECO:0000256" key="1">
    <source>
        <dbReference type="SAM" id="Phobius"/>
    </source>
</evidence>
<dbReference type="KEGG" id="pnl:PNK_2336"/>
<dbReference type="EMBL" id="LN879502">
    <property type="protein sequence ID" value="CUI17933.1"/>
    <property type="molecule type" value="Genomic_DNA"/>
</dbReference>
<reference evidence="3" key="1">
    <citation type="submission" date="2015-09" db="EMBL/GenBank/DDBJ databases">
        <authorList>
            <person name="Bertelli C."/>
        </authorList>
    </citation>
    <scope>NUCLEOTIDE SEQUENCE [LARGE SCALE GENOMIC DNA]</scope>
    <source>
        <strain evidence="3">KNic</strain>
    </source>
</reference>
<keyword evidence="1" id="KW-0472">Membrane</keyword>
<keyword evidence="3" id="KW-1185">Reference proteome</keyword>
<dbReference type="AlphaFoldDB" id="A0A0U5JFN2"/>
<name>A0A0U5JFN2_9BACT</name>